<evidence type="ECO:0000256" key="3">
    <source>
        <dbReference type="ARBA" id="ARBA00022527"/>
    </source>
</evidence>
<evidence type="ECO:0000256" key="7">
    <source>
        <dbReference type="ARBA" id="ARBA00022840"/>
    </source>
</evidence>
<evidence type="ECO:0000256" key="9">
    <source>
        <dbReference type="ARBA" id="ARBA00048679"/>
    </source>
</evidence>
<dbReference type="GO" id="GO:0030479">
    <property type="term" value="C:actin cortical patch"/>
    <property type="evidence" value="ECO:0007669"/>
    <property type="project" value="EnsemblFungi"/>
</dbReference>
<dbReference type="PROSITE" id="PS00107">
    <property type="entry name" value="PROTEIN_KINASE_ATP"/>
    <property type="match status" value="1"/>
</dbReference>
<dbReference type="InterPro" id="IPR050629">
    <property type="entry name" value="STE20/SPS1-PAK"/>
</dbReference>
<feature type="region of interest" description="Disordered" evidence="11">
    <location>
        <begin position="549"/>
        <end position="568"/>
    </location>
</feature>
<dbReference type="PROSITE" id="PS00108">
    <property type="entry name" value="PROTEIN_KINASE_ST"/>
    <property type="match status" value="1"/>
</dbReference>
<protein>
    <recommendedName>
        <fullName evidence="2">non-specific serine/threonine protein kinase</fullName>
        <ecNumber evidence="2">2.7.11.1</ecNumber>
    </recommendedName>
</protein>
<evidence type="ECO:0000256" key="5">
    <source>
        <dbReference type="ARBA" id="ARBA00022741"/>
    </source>
</evidence>
<dbReference type="InterPro" id="IPR000719">
    <property type="entry name" value="Prot_kinase_dom"/>
</dbReference>
<dbReference type="GO" id="GO:2000247">
    <property type="term" value="P:positive regulation of establishment or maintenance of bipolar cell polarity regulating cell shape"/>
    <property type="evidence" value="ECO:0007669"/>
    <property type="project" value="EnsemblFungi"/>
</dbReference>
<comment type="catalytic activity">
    <reaction evidence="9">
        <text>L-seryl-[protein] + ATP = O-phospho-L-seryl-[protein] + ADP + H(+)</text>
        <dbReference type="Rhea" id="RHEA:17989"/>
        <dbReference type="Rhea" id="RHEA-COMP:9863"/>
        <dbReference type="Rhea" id="RHEA-COMP:11604"/>
        <dbReference type="ChEBI" id="CHEBI:15378"/>
        <dbReference type="ChEBI" id="CHEBI:29999"/>
        <dbReference type="ChEBI" id="CHEBI:30616"/>
        <dbReference type="ChEBI" id="CHEBI:83421"/>
        <dbReference type="ChEBI" id="CHEBI:456216"/>
        <dbReference type="EC" id="2.7.11.1"/>
    </reaction>
</comment>
<evidence type="ECO:0000256" key="8">
    <source>
        <dbReference type="ARBA" id="ARBA00047899"/>
    </source>
</evidence>
<evidence type="ECO:0000256" key="6">
    <source>
        <dbReference type="ARBA" id="ARBA00022777"/>
    </source>
</evidence>
<dbReference type="GO" id="GO:0071574">
    <property type="term" value="P:protein localization to medial cortex"/>
    <property type="evidence" value="ECO:0007669"/>
    <property type="project" value="EnsemblFungi"/>
</dbReference>
<evidence type="ECO:0000256" key="10">
    <source>
        <dbReference type="PROSITE-ProRule" id="PRU10141"/>
    </source>
</evidence>
<dbReference type="AlphaFoldDB" id="A0A1U7LGR5"/>
<accession>A0A1U7LGR5</accession>
<proteinExistence type="inferred from homology"/>
<name>A0A1U7LGR5_NEOID</name>
<evidence type="ECO:0000313" key="14">
    <source>
        <dbReference type="Proteomes" id="UP000186594"/>
    </source>
</evidence>
<keyword evidence="14" id="KW-1185">Reference proteome</keyword>
<keyword evidence="6 13" id="KW-0418">Kinase</keyword>
<keyword evidence="4" id="KW-0808">Transferase</keyword>
<dbReference type="Gene3D" id="1.10.510.10">
    <property type="entry name" value="Transferase(Phosphotransferase) domain 1"/>
    <property type="match status" value="1"/>
</dbReference>
<evidence type="ECO:0000256" key="2">
    <source>
        <dbReference type="ARBA" id="ARBA00012513"/>
    </source>
</evidence>
<dbReference type="SMART" id="SM00220">
    <property type="entry name" value="S_TKc"/>
    <property type="match status" value="1"/>
</dbReference>
<dbReference type="EMBL" id="LXFE01004217">
    <property type="protein sequence ID" value="OLL21844.1"/>
    <property type="molecule type" value="Genomic_DNA"/>
</dbReference>
<dbReference type="OMA" id="EERYMSI"/>
<dbReference type="EC" id="2.7.11.1" evidence="2"/>
<dbReference type="InterPro" id="IPR008271">
    <property type="entry name" value="Ser/Thr_kinase_AS"/>
</dbReference>
<dbReference type="Gene3D" id="3.30.200.20">
    <property type="entry name" value="Phosphorylase Kinase, domain 1"/>
    <property type="match status" value="1"/>
</dbReference>
<feature type="binding site" evidence="10">
    <location>
        <position position="41"/>
    </location>
    <ligand>
        <name>ATP</name>
        <dbReference type="ChEBI" id="CHEBI:30616"/>
    </ligand>
</feature>
<dbReference type="GO" id="GO:0110085">
    <property type="term" value="C:mitotic actomyosin contractile ring"/>
    <property type="evidence" value="ECO:0007669"/>
    <property type="project" value="EnsemblFungi"/>
</dbReference>
<dbReference type="InterPro" id="IPR011009">
    <property type="entry name" value="Kinase-like_dom_sf"/>
</dbReference>
<sequence length="697" mass="76631">MNPNPPDVTKLYTRHELVGRGSYGSVYKGIHNPTKQIVAIKVLSLDTEEDAIEDIQREITLLSQLKQADAQNVTRYHGCHLNGSRLWIIMDYCTGGSIRTLMKCGRIEERYMSIIIREVLSAFSYIHKAGIIHRDVKAANILIANDGRVQLCDFGVAAQVAANQMKRSTFVGTPYWMAPEVITEGKTYNFKADIWSLGVTVYEIAVGNPPFADQEPMRAVWLIPREPPTKLEGPQFSIFMKEFVALCMRESAEDRPIAEELMKAKFIKQYTKLSTIVLQELISRYELWIAQGGVRQSLAAGGHPDNGNDGEFEFEEYFHGWEFDTVRSTAVTGLPIQEPADSRVFDSDAGNRTLRPQPVIGPSGGKSSFSGNQHPLLQLFDQKTPNSDHSSVNTLRPNTSQANYPFDTFDNHNLQNISQSTSVSPEKEKLQFLDPVKPDIFRKETAPSFTSASSSTSFQIEIPSRKEIEANIPHSRPHLQRGRSQSNTGKFIKRDEPLIPSVMNRNPIITPINPSRSGTSVVSSAPPSPQSLQQINGEADSSSYAKELPRAAHVASKSVPLDGLSPRDAHSKAKSVALSSSWTKAVSSPSPSLQLPNINLHGASSAQVSSKPSTVMALPSTVRPPSPAWSTPISATILGGTRPELLHLISITPLNLEVFSDLDNTNGLGIELDRILSSLGESLNVFDRGLSVLAEEL</sequence>
<dbReference type="FunFam" id="1.10.510.10:FF:000499">
    <property type="entry name" value="Serine/threonine-protein kinase KIC1"/>
    <property type="match status" value="1"/>
</dbReference>
<evidence type="ECO:0000256" key="11">
    <source>
        <dbReference type="SAM" id="MobiDB-lite"/>
    </source>
</evidence>
<dbReference type="SUPFAM" id="SSF56112">
    <property type="entry name" value="Protein kinase-like (PK-like)"/>
    <property type="match status" value="1"/>
</dbReference>
<feature type="compositionally biased region" description="Polar residues" evidence="11">
    <location>
        <begin position="365"/>
        <end position="403"/>
    </location>
</feature>
<dbReference type="GO" id="GO:0070507">
    <property type="term" value="P:regulation of microtubule cytoskeleton organization"/>
    <property type="evidence" value="ECO:0007669"/>
    <property type="project" value="EnsemblFungi"/>
</dbReference>
<dbReference type="PANTHER" id="PTHR48012">
    <property type="entry name" value="STERILE20-LIKE KINASE, ISOFORM B-RELATED"/>
    <property type="match status" value="1"/>
</dbReference>
<dbReference type="GO" id="GO:0030950">
    <property type="term" value="P:establishment or maintenance of actin cytoskeleton polarity"/>
    <property type="evidence" value="ECO:0007669"/>
    <property type="project" value="EnsemblFungi"/>
</dbReference>
<feature type="compositionally biased region" description="Low complexity" evidence="11">
    <location>
        <begin position="520"/>
        <end position="534"/>
    </location>
</feature>
<keyword evidence="7 10" id="KW-0067">ATP-binding</keyword>
<dbReference type="Proteomes" id="UP000186594">
    <property type="component" value="Unassembled WGS sequence"/>
</dbReference>
<dbReference type="GO" id="GO:0071958">
    <property type="term" value="C:new mitotic spindle pole body"/>
    <property type="evidence" value="ECO:0007669"/>
    <property type="project" value="EnsemblFungi"/>
</dbReference>
<feature type="domain" description="Protein kinase" evidence="12">
    <location>
        <begin position="12"/>
        <end position="267"/>
    </location>
</feature>
<gene>
    <name evidence="13" type="ORF">NEOLI_000447</name>
</gene>
<evidence type="ECO:0000259" key="12">
    <source>
        <dbReference type="PROSITE" id="PS50011"/>
    </source>
</evidence>
<dbReference type="InterPro" id="IPR017441">
    <property type="entry name" value="Protein_kinase_ATP_BS"/>
</dbReference>
<comment type="caution">
    <text evidence="13">The sequence shown here is derived from an EMBL/GenBank/DDBJ whole genome shotgun (WGS) entry which is preliminary data.</text>
</comment>
<dbReference type="STRING" id="1198029.A0A1U7LGR5"/>
<comment type="catalytic activity">
    <reaction evidence="8">
        <text>L-threonyl-[protein] + ATP = O-phospho-L-threonyl-[protein] + ADP + H(+)</text>
        <dbReference type="Rhea" id="RHEA:46608"/>
        <dbReference type="Rhea" id="RHEA-COMP:11060"/>
        <dbReference type="Rhea" id="RHEA-COMP:11605"/>
        <dbReference type="ChEBI" id="CHEBI:15378"/>
        <dbReference type="ChEBI" id="CHEBI:30013"/>
        <dbReference type="ChEBI" id="CHEBI:30616"/>
        <dbReference type="ChEBI" id="CHEBI:61977"/>
        <dbReference type="ChEBI" id="CHEBI:456216"/>
        <dbReference type="EC" id="2.7.11.1"/>
    </reaction>
</comment>
<feature type="region of interest" description="Disordered" evidence="11">
    <location>
        <begin position="503"/>
        <end position="544"/>
    </location>
</feature>
<dbReference type="Pfam" id="PF00069">
    <property type="entry name" value="Pkinase"/>
    <property type="match status" value="1"/>
</dbReference>
<evidence type="ECO:0000256" key="1">
    <source>
        <dbReference type="ARBA" id="ARBA00008874"/>
    </source>
</evidence>
<organism evidence="13 14">
    <name type="scientific">Neolecta irregularis (strain DAH-3)</name>
    <dbReference type="NCBI Taxonomy" id="1198029"/>
    <lineage>
        <taxon>Eukaryota</taxon>
        <taxon>Fungi</taxon>
        <taxon>Dikarya</taxon>
        <taxon>Ascomycota</taxon>
        <taxon>Taphrinomycotina</taxon>
        <taxon>Neolectales</taxon>
        <taxon>Neolectaceae</taxon>
        <taxon>Neolecta</taxon>
    </lineage>
</organism>
<dbReference type="GO" id="GO:0004674">
    <property type="term" value="F:protein serine/threonine kinase activity"/>
    <property type="evidence" value="ECO:0007669"/>
    <property type="project" value="UniProtKB-KW"/>
</dbReference>
<evidence type="ECO:0000313" key="13">
    <source>
        <dbReference type="EMBL" id="OLL21844.1"/>
    </source>
</evidence>
<feature type="compositionally biased region" description="Polar residues" evidence="11">
    <location>
        <begin position="535"/>
        <end position="544"/>
    </location>
</feature>
<dbReference type="PANTHER" id="PTHR48012:SF21">
    <property type="entry name" value="PH DOMAIN-CONTAINING PROTEIN"/>
    <property type="match status" value="1"/>
</dbReference>
<dbReference type="OrthoDB" id="248923at2759"/>
<reference evidence="13 14" key="1">
    <citation type="submission" date="2016-04" db="EMBL/GenBank/DDBJ databases">
        <title>Evolutionary innovation and constraint leading to complex multicellularity in the Ascomycota.</title>
        <authorList>
            <person name="Cisse O."/>
            <person name="Nguyen A."/>
            <person name="Hewitt D.A."/>
            <person name="Jedd G."/>
            <person name="Stajich J.E."/>
        </authorList>
    </citation>
    <scope>NUCLEOTIDE SEQUENCE [LARGE SCALE GENOMIC DNA]</scope>
    <source>
        <strain evidence="13 14">DAH-3</strain>
    </source>
</reference>
<keyword evidence="5 10" id="KW-0547">Nucleotide-binding</keyword>
<comment type="similarity">
    <text evidence="1">Belongs to the protein kinase superfamily. STE Ser/Thr protein kinase family. STE20 subfamily.</text>
</comment>
<dbReference type="PROSITE" id="PS50011">
    <property type="entry name" value="PROTEIN_KINASE_DOM"/>
    <property type="match status" value="1"/>
</dbReference>
<dbReference type="GO" id="GO:0005524">
    <property type="term" value="F:ATP binding"/>
    <property type="evidence" value="ECO:0007669"/>
    <property type="project" value="UniProtKB-UniRule"/>
</dbReference>
<keyword evidence="3" id="KW-0723">Serine/threonine-protein kinase</keyword>
<evidence type="ECO:0000256" key="4">
    <source>
        <dbReference type="ARBA" id="ARBA00022679"/>
    </source>
</evidence>
<feature type="region of interest" description="Disordered" evidence="11">
    <location>
        <begin position="339"/>
        <end position="405"/>
    </location>
</feature>